<keyword evidence="13" id="KW-0472">Membrane</keyword>
<keyword evidence="13" id="KW-1133">Transmembrane helix</keyword>
<keyword evidence="9" id="KW-0067">ATP-binding</keyword>
<reference evidence="15 16" key="1">
    <citation type="journal article" date="2018" name="PLoS Genet.">
        <title>Population sequencing reveals clonal diversity and ancestral inbreeding in the grapevine cultivar Chardonnay.</title>
        <authorList>
            <person name="Roach M.J."/>
            <person name="Johnson D.L."/>
            <person name="Bohlmann J."/>
            <person name="van Vuuren H.J."/>
            <person name="Jones S.J."/>
            <person name="Pretorius I.S."/>
            <person name="Schmidt S.A."/>
            <person name="Borneman A.R."/>
        </authorList>
    </citation>
    <scope>NUCLEOTIDE SEQUENCE [LARGE SCALE GENOMIC DNA]</scope>
    <source>
        <strain evidence="16">cv. Chardonnay</strain>
        <tissue evidence="15">Leaf</tissue>
    </source>
</reference>
<protein>
    <recommendedName>
        <fullName evidence="4">pyruvate kinase</fullName>
        <ecNumber evidence="4">2.7.1.40</ecNumber>
    </recommendedName>
</protein>
<keyword evidence="6" id="KW-0479">Metal-binding</keyword>
<feature type="domain" description="Pyruvate kinase barrel" evidence="14">
    <location>
        <begin position="370"/>
        <end position="501"/>
    </location>
</feature>
<dbReference type="InterPro" id="IPR015813">
    <property type="entry name" value="Pyrv/PenolPyrv_kinase-like_dom"/>
</dbReference>
<organism evidence="15 16">
    <name type="scientific">Vitis vinifera</name>
    <name type="common">Grape</name>
    <dbReference type="NCBI Taxonomy" id="29760"/>
    <lineage>
        <taxon>Eukaryota</taxon>
        <taxon>Viridiplantae</taxon>
        <taxon>Streptophyta</taxon>
        <taxon>Embryophyta</taxon>
        <taxon>Tracheophyta</taxon>
        <taxon>Spermatophyta</taxon>
        <taxon>Magnoliopsida</taxon>
        <taxon>eudicotyledons</taxon>
        <taxon>Gunneridae</taxon>
        <taxon>Pentapetalae</taxon>
        <taxon>rosids</taxon>
        <taxon>Vitales</taxon>
        <taxon>Vitaceae</taxon>
        <taxon>Viteae</taxon>
        <taxon>Vitis</taxon>
    </lineage>
</organism>
<dbReference type="GO" id="GO:0000287">
    <property type="term" value="F:magnesium ion binding"/>
    <property type="evidence" value="ECO:0007669"/>
    <property type="project" value="InterPro"/>
</dbReference>
<feature type="transmembrane region" description="Helical" evidence="13">
    <location>
        <begin position="12"/>
        <end position="33"/>
    </location>
</feature>
<dbReference type="InterPro" id="IPR015793">
    <property type="entry name" value="Pyrv_Knase_brl"/>
</dbReference>
<evidence type="ECO:0000256" key="7">
    <source>
        <dbReference type="ARBA" id="ARBA00022741"/>
    </source>
</evidence>
<evidence type="ECO:0000256" key="5">
    <source>
        <dbReference type="ARBA" id="ARBA00022679"/>
    </source>
</evidence>
<proteinExistence type="inferred from homology"/>
<dbReference type="GO" id="GO:0005524">
    <property type="term" value="F:ATP binding"/>
    <property type="evidence" value="ECO:0007669"/>
    <property type="project" value="UniProtKB-KW"/>
</dbReference>
<keyword evidence="10" id="KW-0460">Magnesium</keyword>
<name>A0A438DKZ9_VITVI</name>
<keyword evidence="5" id="KW-0808">Transferase</keyword>
<evidence type="ECO:0000256" key="13">
    <source>
        <dbReference type="SAM" id="Phobius"/>
    </source>
</evidence>
<dbReference type="Pfam" id="PF00224">
    <property type="entry name" value="PK"/>
    <property type="match status" value="2"/>
</dbReference>
<accession>A0A438DKZ9</accession>
<evidence type="ECO:0000256" key="4">
    <source>
        <dbReference type="ARBA" id="ARBA00012142"/>
    </source>
</evidence>
<feature type="transmembrane region" description="Helical" evidence="13">
    <location>
        <begin position="40"/>
        <end position="60"/>
    </location>
</feature>
<dbReference type="UniPathway" id="UPA00109">
    <property type="reaction ID" value="UER00188"/>
</dbReference>
<dbReference type="PANTHER" id="PTHR11817">
    <property type="entry name" value="PYRUVATE KINASE"/>
    <property type="match status" value="1"/>
</dbReference>
<comment type="pathway">
    <text evidence="2">Carbohydrate degradation; glycolysis; pyruvate from D-glyceraldehyde 3-phosphate: step 5/5.</text>
</comment>
<evidence type="ECO:0000256" key="8">
    <source>
        <dbReference type="ARBA" id="ARBA00022777"/>
    </source>
</evidence>
<keyword evidence="13" id="KW-0812">Transmembrane</keyword>
<dbReference type="InterPro" id="IPR001697">
    <property type="entry name" value="Pyr_Knase"/>
</dbReference>
<evidence type="ECO:0000256" key="12">
    <source>
        <dbReference type="ARBA" id="ARBA00023317"/>
    </source>
</evidence>
<keyword evidence="8 15" id="KW-0418">Kinase</keyword>
<dbReference type="GO" id="GO:0030955">
    <property type="term" value="F:potassium ion binding"/>
    <property type="evidence" value="ECO:0007669"/>
    <property type="project" value="InterPro"/>
</dbReference>
<comment type="similarity">
    <text evidence="3">Belongs to the pyruvate kinase family.</text>
</comment>
<keyword evidence="12 15" id="KW-0670">Pyruvate</keyword>
<dbReference type="GO" id="GO:0004743">
    <property type="term" value="F:pyruvate kinase activity"/>
    <property type="evidence" value="ECO:0007669"/>
    <property type="project" value="UniProtKB-EC"/>
</dbReference>
<evidence type="ECO:0000256" key="9">
    <source>
        <dbReference type="ARBA" id="ARBA00022840"/>
    </source>
</evidence>
<dbReference type="FunFam" id="2.40.33.10:FF:000004">
    <property type="entry name" value="Pyruvate kinase"/>
    <property type="match status" value="1"/>
</dbReference>
<comment type="cofactor">
    <cofactor evidence="1">
        <name>K(+)</name>
        <dbReference type="ChEBI" id="CHEBI:29103"/>
    </cofactor>
</comment>
<dbReference type="Gene3D" id="3.20.20.60">
    <property type="entry name" value="Phosphoenolpyruvate-binding domains"/>
    <property type="match status" value="2"/>
</dbReference>
<evidence type="ECO:0000256" key="6">
    <source>
        <dbReference type="ARBA" id="ARBA00022723"/>
    </source>
</evidence>
<sequence length="513" mass="57943">MQGGHLAFEEPVRLSSVLTPSTFVSLLSLFISLLRKTVPYLLMGCAIFALHSYLPLAPIVTCLAELYTITDQIVGTLGPRSRSVETIEACLQAGMSVARFDFSWLDGDYHQETLENLRIAVKNVKKLCAVMLDTMGAELQVCNATGNPIKLKADDHVTITPDASKIPSAEVLPVNYDGLAEVEANLQVEVSNVLRFCHMDIPDSGVLFSILAIQDQVSFQHPYKVSSDAYQLAFKAYSYQGFPRNLDLRVVVQQLVKQIVLLKEDGQQSLQEQMPQVEEQLKHNNAQGKKLIKCYGVYQIFILFMEVYQEKHMRRKSKGLDYKEVEAVERVTKVREVKTRVGSYFRFLVQRSVKKGDSIFLGQYLSTGIESTSVWLEVLETRGPDVICLVKNSATLAGSIFPMHMSQVRVKLPTLTEMDKQVISNWGSRNKVEFIALSYTRHVEDVRELRAFLKTQNLNETQIFAKVETLEGLKHFDEILQEADGVILSRGNLGVDLPPERSTLLPIWCNYYY</sequence>
<dbReference type="SUPFAM" id="SSF51621">
    <property type="entry name" value="Phosphoenolpyruvate/pyruvate domain"/>
    <property type="match status" value="1"/>
</dbReference>
<evidence type="ECO:0000259" key="14">
    <source>
        <dbReference type="Pfam" id="PF00224"/>
    </source>
</evidence>
<keyword evidence="11" id="KW-0324">Glycolysis</keyword>
<keyword evidence="7" id="KW-0547">Nucleotide-binding</keyword>
<dbReference type="EC" id="2.7.1.40" evidence="4"/>
<evidence type="ECO:0000256" key="1">
    <source>
        <dbReference type="ARBA" id="ARBA00001958"/>
    </source>
</evidence>
<feature type="domain" description="Pyruvate kinase barrel" evidence="14">
    <location>
        <begin position="72"/>
        <end position="181"/>
    </location>
</feature>
<evidence type="ECO:0000256" key="2">
    <source>
        <dbReference type="ARBA" id="ARBA00004997"/>
    </source>
</evidence>
<evidence type="ECO:0000313" key="15">
    <source>
        <dbReference type="EMBL" id="RVW36006.1"/>
    </source>
</evidence>
<evidence type="ECO:0000313" key="16">
    <source>
        <dbReference type="Proteomes" id="UP000288805"/>
    </source>
</evidence>
<dbReference type="InterPro" id="IPR040442">
    <property type="entry name" value="Pyrv_kinase-like_dom_sf"/>
</dbReference>
<dbReference type="Proteomes" id="UP000288805">
    <property type="component" value="Unassembled WGS sequence"/>
</dbReference>
<gene>
    <name evidence="15" type="primary">OsI_37456_1</name>
    <name evidence="15" type="ORF">CK203_078298</name>
</gene>
<dbReference type="GO" id="GO:0016301">
    <property type="term" value="F:kinase activity"/>
    <property type="evidence" value="ECO:0007669"/>
    <property type="project" value="UniProtKB-KW"/>
</dbReference>
<evidence type="ECO:0000256" key="3">
    <source>
        <dbReference type="ARBA" id="ARBA00008663"/>
    </source>
</evidence>
<dbReference type="EMBL" id="QGNW01001587">
    <property type="protein sequence ID" value="RVW36006.1"/>
    <property type="molecule type" value="Genomic_DNA"/>
</dbReference>
<evidence type="ECO:0000256" key="10">
    <source>
        <dbReference type="ARBA" id="ARBA00022842"/>
    </source>
</evidence>
<comment type="caution">
    <text evidence="15">The sequence shown here is derived from an EMBL/GenBank/DDBJ whole genome shotgun (WGS) entry which is preliminary data.</text>
</comment>
<dbReference type="AlphaFoldDB" id="A0A438DKZ9"/>
<evidence type="ECO:0000256" key="11">
    <source>
        <dbReference type="ARBA" id="ARBA00023152"/>
    </source>
</evidence>